<keyword evidence="2" id="KW-0805">Transcription regulation</keyword>
<feature type="domain" description="HTH lacI-type" evidence="5">
    <location>
        <begin position="10"/>
        <end position="64"/>
    </location>
</feature>
<accession>A0A1G6QM93</accession>
<dbReference type="GO" id="GO:0000976">
    <property type="term" value="F:transcription cis-regulatory region binding"/>
    <property type="evidence" value="ECO:0007669"/>
    <property type="project" value="TreeGrafter"/>
</dbReference>
<dbReference type="CDD" id="cd06267">
    <property type="entry name" value="PBP1_LacI_sugar_binding-like"/>
    <property type="match status" value="1"/>
</dbReference>
<evidence type="ECO:0000256" key="1">
    <source>
        <dbReference type="ARBA" id="ARBA00022491"/>
    </source>
</evidence>
<keyword evidence="4" id="KW-0804">Transcription</keyword>
<dbReference type="InterPro" id="IPR010982">
    <property type="entry name" value="Lambda_DNA-bd_dom_sf"/>
</dbReference>
<dbReference type="RefSeq" id="WP_091366744.1">
    <property type="nucleotide sequence ID" value="NZ_FMZF01000004.1"/>
</dbReference>
<protein>
    <submittedName>
        <fullName evidence="6">Transcriptional regulator, LacI family</fullName>
    </submittedName>
</protein>
<name>A0A1G6QM93_9ACTN</name>
<dbReference type="GO" id="GO:0003700">
    <property type="term" value="F:DNA-binding transcription factor activity"/>
    <property type="evidence" value="ECO:0007669"/>
    <property type="project" value="TreeGrafter"/>
</dbReference>
<dbReference type="Gene3D" id="1.10.260.40">
    <property type="entry name" value="lambda repressor-like DNA-binding domains"/>
    <property type="match status" value="1"/>
</dbReference>
<dbReference type="EMBL" id="FMZF01000004">
    <property type="protein sequence ID" value="SDC92817.1"/>
    <property type="molecule type" value="Genomic_DNA"/>
</dbReference>
<evidence type="ECO:0000256" key="3">
    <source>
        <dbReference type="ARBA" id="ARBA00023125"/>
    </source>
</evidence>
<dbReference type="InterPro" id="IPR000843">
    <property type="entry name" value="HTH_LacI"/>
</dbReference>
<reference evidence="7" key="1">
    <citation type="submission" date="2016-10" db="EMBL/GenBank/DDBJ databases">
        <authorList>
            <person name="Varghese N."/>
            <person name="Submissions S."/>
        </authorList>
    </citation>
    <scope>NUCLEOTIDE SEQUENCE [LARGE SCALE GENOMIC DNA]</scope>
    <source>
        <strain evidence="7">DSM 45421</strain>
    </source>
</reference>
<dbReference type="InterPro" id="IPR001761">
    <property type="entry name" value="Peripla_BP/Lac1_sug-bd_dom"/>
</dbReference>
<gene>
    <name evidence="6" type="ORF">SAMN05660690_2971</name>
</gene>
<keyword evidence="3" id="KW-0238">DNA-binding</keyword>
<dbReference type="PANTHER" id="PTHR30146">
    <property type="entry name" value="LACI-RELATED TRANSCRIPTIONAL REPRESSOR"/>
    <property type="match status" value="1"/>
</dbReference>
<keyword evidence="7" id="KW-1185">Reference proteome</keyword>
<dbReference type="Gene3D" id="3.40.50.2300">
    <property type="match status" value="2"/>
</dbReference>
<dbReference type="SUPFAM" id="SSF53822">
    <property type="entry name" value="Periplasmic binding protein-like I"/>
    <property type="match status" value="1"/>
</dbReference>
<dbReference type="Proteomes" id="UP000199416">
    <property type="component" value="Unassembled WGS sequence"/>
</dbReference>
<dbReference type="SMART" id="SM00354">
    <property type="entry name" value="HTH_LACI"/>
    <property type="match status" value="1"/>
</dbReference>
<dbReference type="CDD" id="cd01392">
    <property type="entry name" value="HTH_LacI"/>
    <property type="match status" value="1"/>
</dbReference>
<dbReference type="STRING" id="1190417.SAMN05660690_2971"/>
<evidence type="ECO:0000256" key="2">
    <source>
        <dbReference type="ARBA" id="ARBA00023015"/>
    </source>
</evidence>
<dbReference type="PANTHER" id="PTHR30146:SF148">
    <property type="entry name" value="HTH-TYPE TRANSCRIPTIONAL REPRESSOR PURR-RELATED"/>
    <property type="match status" value="1"/>
</dbReference>
<evidence type="ECO:0000259" key="5">
    <source>
        <dbReference type="PROSITE" id="PS50932"/>
    </source>
</evidence>
<evidence type="ECO:0000313" key="7">
    <source>
        <dbReference type="Proteomes" id="UP000199416"/>
    </source>
</evidence>
<proteinExistence type="predicted"/>
<dbReference type="PROSITE" id="PS50932">
    <property type="entry name" value="HTH_LACI_2"/>
    <property type="match status" value="1"/>
</dbReference>
<dbReference type="OrthoDB" id="37081at2"/>
<keyword evidence="1" id="KW-0678">Repressor</keyword>
<dbReference type="Pfam" id="PF00532">
    <property type="entry name" value="Peripla_BP_1"/>
    <property type="match status" value="1"/>
</dbReference>
<evidence type="ECO:0000313" key="6">
    <source>
        <dbReference type="EMBL" id="SDC92817.1"/>
    </source>
</evidence>
<dbReference type="AlphaFoldDB" id="A0A1G6QM93"/>
<dbReference type="Pfam" id="PF00356">
    <property type="entry name" value="LacI"/>
    <property type="match status" value="1"/>
</dbReference>
<organism evidence="6 7">
    <name type="scientific">Geodermatophilus telluris</name>
    <dbReference type="NCBI Taxonomy" id="1190417"/>
    <lineage>
        <taxon>Bacteria</taxon>
        <taxon>Bacillati</taxon>
        <taxon>Actinomycetota</taxon>
        <taxon>Actinomycetes</taxon>
        <taxon>Geodermatophilales</taxon>
        <taxon>Geodermatophilaceae</taxon>
        <taxon>Geodermatophilus</taxon>
    </lineage>
</organism>
<dbReference type="SUPFAM" id="SSF47413">
    <property type="entry name" value="lambda repressor-like DNA-binding domains"/>
    <property type="match status" value="1"/>
</dbReference>
<evidence type="ECO:0000256" key="4">
    <source>
        <dbReference type="ARBA" id="ARBA00023163"/>
    </source>
</evidence>
<dbReference type="InterPro" id="IPR028082">
    <property type="entry name" value="Peripla_BP_I"/>
</dbReference>
<sequence length="365" mass="38040">MDRPAAQVPPTIAEVARAAGVAKATAGRVLGGYGSPSPELQARVRAAAEALGYRPNMLARSMSTGVTKTIGVVVADISNPFFAGLVRGIADAGRAAGYDTVLVNTDERVDRERAAVEVLVGKQVDGLIIASAAGAPAPAPHLRAAISRGTPVVGVDRDLPDLDADVFVIDNREITRHAVDHLIDAGHRRIAYAWGPPHPGQVRSREELLGAAGADLSTGAARLRGYVDALDAAGIDLDPRLVTTGVETVEGTEEALRVMLGSARPPSAVFATETDALLGALRALQAAGLRCPEDVSLVGFDDSPWTAVVEPPITVVQQPVQQLGEAAARRLIQRIDGFDAAAERTVLSARLVSRSSVRGPRTQPA</sequence>